<accession>A0ABD0WJC8</accession>
<reference evidence="2 3" key="1">
    <citation type="submission" date="2024-06" db="EMBL/GenBank/DDBJ databases">
        <authorList>
            <person name="Pan Q."/>
            <person name="Wen M."/>
            <person name="Jouanno E."/>
            <person name="Zahm M."/>
            <person name="Klopp C."/>
            <person name="Cabau C."/>
            <person name="Louis A."/>
            <person name="Berthelot C."/>
            <person name="Parey E."/>
            <person name="Roest Crollius H."/>
            <person name="Montfort J."/>
            <person name="Robinson-Rechavi M."/>
            <person name="Bouchez O."/>
            <person name="Lampietro C."/>
            <person name="Lopez Roques C."/>
            <person name="Donnadieu C."/>
            <person name="Postlethwait J."/>
            <person name="Bobe J."/>
            <person name="Verreycken H."/>
            <person name="Guiguen Y."/>
        </authorList>
    </citation>
    <scope>NUCLEOTIDE SEQUENCE [LARGE SCALE GENOMIC DNA]</scope>
    <source>
        <strain evidence="2">Up_M1</strain>
        <tissue evidence="2">Testis</tissue>
    </source>
</reference>
<sequence length="105" mass="11185">MERPNTSVATRKVFGSGLDVMTLGFFSPHVMRESEHFIGWPVVMGVPAAPLSTSEALQLLLLVSRKSAKWSDASSSCPGDRSSGPGIDGLSMGGSQWPSYSSILR</sequence>
<name>A0ABD0WJC8_UMBPY</name>
<dbReference type="AlphaFoldDB" id="A0ABD0WJC8"/>
<feature type="compositionally biased region" description="Polar residues" evidence="1">
    <location>
        <begin position="93"/>
        <end position="105"/>
    </location>
</feature>
<comment type="caution">
    <text evidence="2">The sequence shown here is derived from an EMBL/GenBank/DDBJ whole genome shotgun (WGS) entry which is preliminary data.</text>
</comment>
<keyword evidence="3" id="KW-1185">Reference proteome</keyword>
<evidence type="ECO:0000313" key="3">
    <source>
        <dbReference type="Proteomes" id="UP001557470"/>
    </source>
</evidence>
<feature type="region of interest" description="Disordered" evidence="1">
    <location>
        <begin position="68"/>
        <end position="105"/>
    </location>
</feature>
<gene>
    <name evidence="2" type="ORF">UPYG_G00234540</name>
</gene>
<organism evidence="2 3">
    <name type="scientific">Umbra pygmaea</name>
    <name type="common">Eastern mudminnow</name>
    <dbReference type="NCBI Taxonomy" id="75934"/>
    <lineage>
        <taxon>Eukaryota</taxon>
        <taxon>Metazoa</taxon>
        <taxon>Chordata</taxon>
        <taxon>Craniata</taxon>
        <taxon>Vertebrata</taxon>
        <taxon>Euteleostomi</taxon>
        <taxon>Actinopterygii</taxon>
        <taxon>Neopterygii</taxon>
        <taxon>Teleostei</taxon>
        <taxon>Protacanthopterygii</taxon>
        <taxon>Esociformes</taxon>
        <taxon>Umbridae</taxon>
        <taxon>Umbra</taxon>
    </lineage>
</organism>
<proteinExistence type="predicted"/>
<dbReference type="EMBL" id="JAGEUA010000007">
    <property type="protein sequence ID" value="KAL0969920.1"/>
    <property type="molecule type" value="Genomic_DNA"/>
</dbReference>
<evidence type="ECO:0000313" key="2">
    <source>
        <dbReference type="EMBL" id="KAL0969920.1"/>
    </source>
</evidence>
<dbReference type="Proteomes" id="UP001557470">
    <property type="component" value="Unassembled WGS sequence"/>
</dbReference>
<protein>
    <submittedName>
        <fullName evidence="2">Uncharacterized protein</fullName>
    </submittedName>
</protein>
<evidence type="ECO:0000256" key="1">
    <source>
        <dbReference type="SAM" id="MobiDB-lite"/>
    </source>
</evidence>